<comment type="function">
    <text evidence="6">Involved in transcription antitermination. Required for transcription of ribosomal RNA (rRNA) genes. Binds specifically to the boxA antiterminator sequence of the ribosomal RNA (rrn) operons.</text>
</comment>
<organism evidence="8 9">
    <name type="scientific">Hyphomonas johnsonii MHS-2</name>
    <dbReference type="NCBI Taxonomy" id="1280950"/>
    <lineage>
        <taxon>Bacteria</taxon>
        <taxon>Pseudomonadati</taxon>
        <taxon>Pseudomonadota</taxon>
        <taxon>Alphaproteobacteria</taxon>
        <taxon>Hyphomonadales</taxon>
        <taxon>Hyphomonadaceae</taxon>
        <taxon>Hyphomonas</taxon>
    </lineage>
</organism>
<dbReference type="Gene3D" id="1.10.940.10">
    <property type="entry name" value="NusB-like"/>
    <property type="match status" value="1"/>
</dbReference>
<keyword evidence="5 6" id="KW-0804">Transcription</keyword>
<evidence type="ECO:0000256" key="5">
    <source>
        <dbReference type="ARBA" id="ARBA00023163"/>
    </source>
</evidence>
<dbReference type="eggNOG" id="COG0781">
    <property type="taxonomic scope" value="Bacteria"/>
</dbReference>
<dbReference type="InterPro" id="IPR035926">
    <property type="entry name" value="NusB-like_sf"/>
</dbReference>
<dbReference type="PATRIC" id="fig|1280950.3.peg.913"/>
<keyword evidence="3 6" id="KW-0694">RNA-binding</keyword>
<dbReference type="Proteomes" id="UP000025171">
    <property type="component" value="Unassembled WGS sequence"/>
</dbReference>
<dbReference type="SUPFAM" id="SSF48013">
    <property type="entry name" value="NusB-like"/>
    <property type="match status" value="1"/>
</dbReference>
<evidence type="ECO:0000256" key="6">
    <source>
        <dbReference type="HAMAP-Rule" id="MF_00073"/>
    </source>
</evidence>
<dbReference type="GO" id="GO:0031564">
    <property type="term" value="P:transcription antitermination"/>
    <property type="evidence" value="ECO:0007669"/>
    <property type="project" value="UniProtKB-KW"/>
</dbReference>
<comment type="similarity">
    <text evidence="1 6">Belongs to the NusB family.</text>
</comment>
<keyword evidence="2 6" id="KW-0889">Transcription antitermination</keyword>
<evidence type="ECO:0000256" key="1">
    <source>
        <dbReference type="ARBA" id="ARBA00005952"/>
    </source>
</evidence>
<dbReference type="PANTHER" id="PTHR11078">
    <property type="entry name" value="N UTILIZATION SUBSTANCE PROTEIN B-RELATED"/>
    <property type="match status" value="1"/>
</dbReference>
<dbReference type="InterPro" id="IPR006027">
    <property type="entry name" value="NusB_RsmB_TIM44"/>
</dbReference>
<dbReference type="NCBIfam" id="TIGR01951">
    <property type="entry name" value="nusB"/>
    <property type="match status" value="1"/>
</dbReference>
<gene>
    <name evidence="6 8" type="primary">nusB</name>
    <name evidence="8" type="ORF">HJO_04490</name>
</gene>
<dbReference type="InterPro" id="IPR011605">
    <property type="entry name" value="NusB_fam"/>
</dbReference>
<dbReference type="GO" id="GO:0006353">
    <property type="term" value="P:DNA-templated transcription termination"/>
    <property type="evidence" value="ECO:0007669"/>
    <property type="project" value="UniProtKB-UniRule"/>
</dbReference>
<dbReference type="EMBL" id="ARYK01000001">
    <property type="protein sequence ID" value="KCZ94606.1"/>
    <property type="molecule type" value="Genomic_DNA"/>
</dbReference>
<keyword evidence="9" id="KW-1185">Reference proteome</keyword>
<dbReference type="GO" id="GO:0005829">
    <property type="term" value="C:cytosol"/>
    <property type="evidence" value="ECO:0007669"/>
    <property type="project" value="TreeGrafter"/>
</dbReference>
<dbReference type="PANTHER" id="PTHR11078:SF3">
    <property type="entry name" value="ANTITERMINATION NUSB DOMAIN-CONTAINING PROTEIN"/>
    <property type="match status" value="1"/>
</dbReference>
<evidence type="ECO:0000256" key="3">
    <source>
        <dbReference type="ARBA" id="ARBA00022884"/>
    </source>
</evidence>
<comment type="caution">
    <text evidence="8">The sequence shown here is derived from an EMBL/GenBank/DDBJ whole genome shotgun (WGS) entry which is preliminary data.</text>
</comment>
<proteinExistence type="inferred from homology"/>
<evidence type="ECO:0000256" key="4">
    <source>
        <dbReference type="ARBA" id="ARBA00023015"/>
    </source>
</evidence>
<evidence type="ECO:0000256" key="2">
    <source>
        <dbReference type="ARBA" id="ARBA00022814"/>
    </source>
</evidence>
<protein>
    <recommendedName>
        <fullName evidence="6">Transcription antitermination protein NusB</fullName>
    </recommendedName>
    <alternativeName>
        <fullName evidence="6">Antitermination factor NusB</fullName>
    </alternativeName>
</protein>
<dbReference type="Pfam" id="PF01029">
    <property type="entry name" value="NusB"/>
    <property type="match status" value="1"/>
</dbReference>
<evidence type="ECO:0000313" key="9">
    <source>
        <dbReference type="Proteomes" id="UP000025171"/>
    </source>
</evidence>
<dbReference type="OrthoDB" id="9797817at2"/>
<sequence>MSQQKIPFEVIRARRAGARLAAVQALYEMEQTEKSAKATIRAFMEDRLGIGPDEQPVEEADPDLFKAILNAVIEHQAAIDTAILARLADGWKLTRLDATTRAILRAGAAEFIAHQELSNAVILDEYVSLAYDFFDETEAKFVNAVLQNVGNDLRAGSTA</sequence>
<evidence type="ECO:0000313" key="8">
    <source>
        <dbReference type="EMBL" id="KCZ94606.1"/>
    </source>
</evidence>
<reference evidence="8 9" key="1">
    <citation type="journal article" date="2014" name="Antonie Van Leeuwenhoek">
        <title>Hyphomonas beringensis sp. nov. and Hyphomonas chukchiensis sp. nov., isolated from surface seawater of the Bering Sea and Chukchi Sea.</title>
        <authorList>
            <person name="Li C."/>
            <person name="Lai Q."/>
            <person name="Li G."/>
            <person name="Dong C."/>
            <person name="Wang J."/>
            <person name="Liao Y."/>
            <person name="Shao Z."/>
        </authorList>
    </citation>
    <scope>NUCLEOTIDE SEQUENCE [LARGE SCALE GENOMIC DNA]</scope>
    <source>
        <strain evidence="8 9">MHS-2</strain>
    </source>
</reference>
<keyword evidence="4 6" id="KW-0805">Transcription regulation</keyword>
<dbReference type="AlphaFoldDB" id="A0A059FVU1"/>
<accession>A0A059FVU1</accession>
<dbReference type="RefSeq" id="WP_035613904.1">
    <property type="nucleotide sequence ID" value="NZ_ARYK01000001.1"/>
</dbReference>
<dbReference type="GO" id="GO:0003723">
    <property type="term" value="F:RNA binding"/>
    <property type="evidence" value="ECO:0007669"/>
    <property type="project" value="UniProtKB-UniRule"/>
</dbReference>
<name>A0A059FVU1_9PROT</name>
<evidence type="ECO:0000259" key="7">
    <source>
        <dbReference type="Pfam" id="PF01029"/>
    </source>
</evidence>
<dbReference type="STRING" id="1280950.HJO_04490"/>
<dbReference type="HAMAP" id="MF_00073">
    <property type="entry name" value="NusB"/>
    <property type="match status" value="1"/>
</dbReference>
<feature type="domain" description="NusB/RsmB/TIM44" evidence="7">
    <location>
        <begin position="18"/>
        <end position="149"/>
    </location>
</feature>